<comment type="caution">
    <text evidence="11">The sequence shown here is derived from an EMBL/GenBank/DDBJ whole genome shotgun (WGS) entry which is preliminary data.</text>
</comment>
<keyword evidence="7 10" id="KW-0472">Membrane</keyword>
<feature type="transmembrane region" description="Helical" evidence="10">
    <location>
        <begin position="188"/>
        <end position="208"/>
    </location>
</feature>
<reference evidence="11 12" key="1">
    <citation type="submission" date="2023-10" db="EMBL/GenBank/DDBJ databases">
        <title>Development of a sustainable strategy for remediation of hydrocarbon-contaminated territories based on the waste exchange concept.</title>
        <authorList>
            <person name="Krivoruchko A."/>
        </authorList>
    </citation>
    <scope>NUCLEOTIDE SEQUENCE [LARGE SCALE GENOMIC DNA]</scope>
    <source>
        <strain evidence="11 12">IEGM 1322</strain>
    </source>
</reference>
<dbReference type="EMBL" id="JAWLKE010000003">
    <property type="protein sequence ID" value="MDV6230577.1"/>
    <property type="molecule type" value="Genomic_DNA"/>
</dbReference>
<evidence type="ECO:0000256" key="4">
    <source>
        <dbReference type="ARBA" id="ARBA00022692"/>
    </source>
</evidence>
<feature type="transmembrane region" description="Helical" evidence="10">
    <location>
        <begin position="478"/>
        <end position="496"/>
    </location>
</feature>
<feature type="region of interest" description="Disordered" evidence="9">
    <location>
        <begin position="639"/>
        <end position="667"/>
    </location>
</feature>
<feature type="transmembrane region" description="Helical" evidence="10">
    <location>
        <begin position="430"/>
        <end position="448"/>
    </location>
</feature>
<evidence type="ECO:0000256" key="6">
    <source>
        <dbReference type="ARBA" id="ARBA00022989"/>
    </source>
</evidence>
<feature type="transmembrane region" description="Helical" evidence="10">
    <location>
        <begin position="350"/>
        <end position="366"/>
    </location>
</feature>
<feature type="transmembrane region" description="Helical" evidence="10">
    <location>
        <begin position="214"/>
        <end position="232"/>
    </location>
</feature>
<feature type="transmembrane region" description="Helical" evidence="10">
    <location>
        <begin position="527"/>
        <end position="545"/>
    </location>
</feature>
<sequence>MLSYLVAGLVTGSLYAIFALVLVTTYNASHVFNFAQGGMAFFLAYCFYWLNTDIGLPTIVALVLSVLVIAPIVGWVLWRVLLGRLSTATPLIRLAATIGLSVALSAGTTLLFGHDQVLQPAGLIGNVRSLVTVAGVNISNEQLLVIGVALVVAIGSFLLLNRTAVGLVTRGAVDSEMMTVLTGTNPKVVVAGTWMAGMSVIGLAGILVMPQVGLNAAGFSSVVAASFAGVVIGRLTNVWWAFGGALLVGVLQSVIIPFLPDSGILTTALRPSIPFLLMVIAIVARSRGASVRDDVASREVAKLATAAERSVTHIQSVMRGTRGTWDRYVGWAVLGVVLVAVPYVFSGFWVGVFAVGMAYAIALLCFRPVTGEAAVVGLCQISFVGIGAVATAQFSTTYGLGIITSMILAALVSALCGLVVGLVCLPLGQLYAAIATYAFALLADQVIFTRPTFSNNDAGVFVDRPTFGGVYLANDQDYLYFTVAVFLIVALVLFLIRRSTLGLRFATIRASRVRASSLGIPIFRSRLALFTLGAGIAGLGGGVIASNQYVAFTGAYSALLGLTWFAVVIAQGSSSMGGAAIAGLSLAVGPALVANYLPSRLAELPAVLFGLLAIMIVSNPSGINTMMRAQIRSLAARLTPDRSPKDIPPPADENLTAASASPVGSAR</sequence>
<evidence type="ECO:0000256" key="8">
    <source>
        <dbReference type="ARBA" id="ARBA00037998"/>
    </source>
</evidence>
<feature type="transmembrane region" description="Helical" evidence="10">
    <location>
        <begin position="143"/>
        <end position="160"/>
    </location>
</feature>
<dbReference type="Pfam" id="PF02653">
    <property type="entry name" value="BPD_transp_2"/>
    <property type="match status" value="2"/>
</dbReference>
<dbReference type="CDD" id="cd06581">
    <property type="entry name" value="TM_PBP1_LivM_like"/>
    <property type="match status" value="1"/>
</dbReference>
<feature type="transmembrane region" description="Helical" evidence="10">
    <location>
        <begin position="551"/>
        <end position="570"/>
    </location>
</feature>
<feature type="transmembrane region" description="Helical" evidence="10">
    <location>
        <begin position="264"/>
        <end position="284"/>
    </location>
</feature>
<dbReference type="InterPro" id="IPR052157">
    <property type="entry name" value="BCAA_transport_permease"/>
</dbReference>
<feature type="transmembrane region" description="Helical" evidence="10">
    <location>
        <begin position="373"/>
        <end position="392"/>
    </location>
</feature>
<keyword evidence="2" id="KW-0813">Transport</keyword>
<evidence type="ECO:0000256" key="9">
    <source>
        <dbReference type="SAM" id="MobiDB-lite"/>
    </source>
</evidence>
<comment type="subcellular location">
    <subcellularLocation>
        <location evidence="1">Cell membrane</location>
        <topology evidence="1">Multi-pass membrane protein</topology>
    </subcellularLocation>
</comment>
<dbReference type="Proteomes" id="UP001185899">
    <property type="component" value="Unassembled WGS sequence"/>
</dbReference>
<keyword evidence="6 10" id="KW-1133">Transmembrane helix</keyword>
<evidence type="ECO:0000256" key="5">
    <source>
        <dbReference type="ARBA" id="ARBA00022970"/>
    </source>
</evidence>
<name>A0ABU4AWG6_9NOCA</name>
<evidence type="ECO:0000313" key="12">
    <source>
        <dbReference type="Proteomes" id="UP001185899"/>
    </source>
</evidence>
<feature type="transmembrane region" description="Helical" evidence="10">
    <location>
        <begin position="90"/>
        <end position="112"/>
    </location>
</feature>
<evidence type="ECO:0000256" key="2">
    <source>
        <dbReference type="ARBA" id="ARBA00022448"/>
    </source>
</evidence>
<dbReference type="PANTHER" id="PTHR11795">
    <property type="entry name" value="BRANCHED-CHAIN AMINO ACID TRANSPORT SYSTEM PERMEASE PROTEIN LIVH"/>
    <property type="match status" value="1"/>
</dbReference>
<dbReference type="RefSeq" id="WP_317548016.1">
    <property type="nucleotide sequence ID" value="NZ_JAWLKE010000003.1"/>
</dbReference>
<protein>
    <submittedName>
        <fullName evidence="11">ABC transporter permease</fullName>
    </submittedName>
</protein>
<feature type="transmembrane region" description="Helical" evidence="10">
    <location>
        <begin position="56"/>
        <end position="78"/>
    </location>
</feature>
<feature type="transmembrane region" description="Helical" evidence="10">
    <location>
        <begin position="239"/>
        <end position="258"/>
    </location>
</feature>
<keyword evidence="12" id="KW-1185">Reference proteome</keyword>
<keyword evidence="5" id="KW-0029">Amino-acid transport</keyword>
<comment type="similarity">
    <text evidence="8">Belongs to the binding-protein-dependent transport system permease family. LivHM subfamily.</text>
</comment>
<evidence type="ECO:0000256" key="1">
    <source>
        <dbReference type="ARBA" id="ARBA00004651"/>
    </source>
</evidence>
<dbReference type="CDD" id="cd06582">
    <property type="entry name" value="TM_PBP1_LivH_like"/>
    <property type="match status" value="1"/>
</dbReference>
<feature type="transmembrane region" description="Helical" evidence="10">
    <location>
        <begin position="31"/>
        <end position="50"/>
    </location>
</feature>
<keyword evidence="3" id="KW-1003">Cell membrane</keyword>
<accession>A0ABU4AWG6</accession>
<feature type="transmembrane region" description="Helical" evidence="10">
    <location>
        <begin position="6"/>
        <end position="24"/>
    </location>
</feature>
<feature type="transmembrane region" description="Helical" evidence="10">
    <location>
        <begin position="577"/>
        <end position="598"/>
    </location>
</feature>
<gene>
    <name evidence="11" type="ORF">R3P95_08455</name>
</gene>
<keyword evidence="4 10" id="KW-0812">Transmembrane</keyword>
<evidence type="ECO:0000256" key="7">
    <source>
        <dbReference type="ARBA" id="ARBA00023136"/>
    </source>
</evidence>
<evidence type="ECO:0000256" key="3">
    <source>
        <dbReference type="ARBA" id="ARBA00022475"/>
    </source>
</evidence>
<dbReference type="InterPro" id="IPR043428">
    <property type="entry name" value="LivM-like"/>
</dbReference>
<proteinExistence type="inferred from homology"/>
<dbReference type="PANTHER" id="PTHR11795:SF445">
    <property type="entry name" value="AMINO ACID ABC TRANSPORTER PERMEASE PROTEIN"/>
    <property type="match status" value="1"/>
</dbReference>
<organism evidence="11 12">
    <name type="scientific">Rhodococcus cercidiphylli</name>
    <dbReference type="NCBI Taxonomy" id="489916"/>
    <lineage>
        <taxon>Bacteria</taxon>
        <taxon>Bacillati</taxon>
        <taxon>Actinomycetota</taxon>
        <taxon>Actinomycetes</taxon>
        <taxon>Mycobacteriales</taxon>
        <taxon>Nocardiaceae</taxon>
        <taxon>Rhodococcus</taxon>
    </lineage>
</organism>
<feature type="transmembrane region" description="Helical" evidence="10">
    <location>
        <begin position="398"/>
        <end position="423"/>
    </location>
</feature>
<feature type="transmembrane region" description="Helical" evidence="10">
    <location>
        <begin position="604"/>
        <end position="623"/>
    </location>
</feature>
<feature type="transmembrane region" description="Helical" evidence="10">
    <location>
        <begin position="328"/>
        <end position="344"/>
    </location>
</feature>
<evidence type="ECO:0000313" key="11">
    <source>
        <dbReference type="EMBL" id="MDV6230577.1"/>
    </source>
</evidence>
<evidence type="ECO:0000256" key="10">
    <source>
        <dbReference type="SAM" id="Phobius"/>
    </source>
</evidence>
<dbReference type="InterPro" id="IPR001851">
    <property type="entry name" value="ABC_transp_permease"/>
</dbReference>